<dbReference type="Proteomes" id="UP001143480">
    <property type="component" value="Unassembled WGS sequence"/>
</dbReference>
<name>A0A9W6KE77_9ACTN</name>
<gene>
    <name evidence="1" type="ORF">GCM10017581_021910</name>
</gene>
<sequence>MGQQLRADPDQLITLAAACLDAAATIGEHYRSGLRELTLPADAFGNTAASAGLASAAAAVGANAQPAVAGHVEILEEDADALLQTAFAYREADRAAAQTTGDSRRAGL</sequence>
<keyword evidence="2" id="KW-1185">Reference proteome</keyword>
<accession>A0A9W6KE77</accession>
<protein>
    <submittedName>
        <fullName evidence="1">Uncharacterized protein</fullName>
    </submittedName>
</protein>
<organism evidence="1 2">
    <name type="scientific">Dactylosporangium matsuzakiense</name>
    <dbReference type="NCBI Taxonomy" id="53360"/>
    <lineage>
        <taxon>Bacteria</taxon>
        <taxon>Bacillati</taxon>
        <taxon>Actinomycetota</taxon>
        <taxon>Actinomycetes</taxon>
        <taxon>Micromonosporales</taxon>
        <taxon>Micromonosporaceae</taxon>
        <taxon>Dactylosporangium</taxon>
    </lineage>
</organism>
<proteinExistence type="predicted"/>
<evidence type="ECO:0000313" key="2">
    <source>
        <dbReference type="Proteomes" id="UP001143480"/>
    </source>
</evidence>
<comment type="caution">
    <text evidence="1">The sequence shown here is derived from an EMBL/GenBank/DDBJ whole genome shotgun (WGS) entry which is preliminary data.</text>
</comment>
<reference evidence="1" key="1">
    <citation type="journal article" date="2014" name="Int. J. Syst. Evol. Microbiol.">
        <title>Complete genome sequence of Corynebacterium casei LMG S-19264T (=DSM 44701T), isolated from a smear-ripened cheese.</title>
        <authorList>
            <consortium name="US DOE Joint Genome Institute (JGI-PGF)"/>
            <person name="Walter F."/>
            <person name="Albersmeier A."/>
            <person name="Kalinowski J."/>
            <person name="Ruckert C."/>
        </authorList>
    </citation>
    <scope>NUCLEOTIDE SEQUENCE</scope>
    <source>
        <strain evidence="1">VKM Ac-1321</strain>
    </source>
</reference>
<dbReference type="AlphaFoldDB" id="A0A9W6KE77"/>
<dbReference type="EMBL" id="BSFP01000008">
    <property type="protein sequence ID" value="GLL00451.1"/>
    <property type="molecule type" value="Genomic_DNA"/>
</dbReference>
<evidence type="ECO:0000313" key="1">
    <source>
        <dbReference type="EMBL" id="GLL00451.1"/>
    </source>
</evidence>
<reference evidence="1" key="2">
    <citation type="submission" date="2023-01" db="EMBL/GenBank/DDBJ databases">
        <authorList>
            <person name="Sun Q."/>
            <person name="Evtushenko L."/>
        </authorList>
    </citation>
    <scope>NUCLEOTIDE SEQUENCE</scope>
    <source>
        <strain evidence="1">VKM Ac-1321</strain>
    </source>
</reference>
<dbReference type="RefSeq" id="WP_223100932.1">
    <property type="nucleotide sequence ID" value="NZ_BAAAXA010000001.1"/>
</dbReference>